<protein>
    <submittedName>
        <fullName evidence="1">Uncharacterized protein</fullName>
    </submittedName>
</protein>
<proteinExistence type="predicted"/>
<reference evidence="1" key="2">
    <citation type="journal article" date="2015" name="Data Brief">
        <title>Shoot transcriptome of the giant reed, Arundo donax.</title>
        <authorList>
            <person name="Barrero R.A."/>
            <person name="Guerrero F.D."/>
            <person name="Moolhuijzen P."/>
            <person name="Goolsby J.A."/>
            <person name="Tidwell J."/>
            <person name="Bellgard S.E."/>
            <person name="Bellgard M.I."/>
        </authorList>
    </citation>
    <scope>NUCLEOTIDE SEQUENCE</scope>
    <source>
        <tissue evidence="1">Shoot tissue taken approximately 20 cm above the soil surface</tissue>
    </source>
</reference>
<dbReference type="AlphaFoldDB" id="A0A0A9BHR1"/>
<dbReference type="EMBL" id="GBRH01239058">
    <property type="protein sequence ID" value="JAD58837.1"/>
    <property type="molecule type" value="Transcribed_RNA"/>
</dbReference>
<accession>A0A0A9BHR1</accession>
<name>A0A0A9BHR1_ARUDO</name>
<sequence>MSGKPKNSFIQSESMPGENWFLVTDCWLLFFGMDPWIAQHPVTHRKTEESKSN</sequence>
<organism evidence="1">
    <name type="scientific">Arundo donax</name>
    <name type="common">Giant reed</name>
    <name type="synonym">Donax arundinaceus</name>
    <dbReference type="NCBI Taxonomy" id="35708"/>
    <lineage>
        <taxon>Eukaryota</taxon>
        <taxon>Viridiplantae</taxon>
        <taxon>Streptophyta</taxon>
        <taxon>Embryophyta</taxon>
        <taxon>Tracheophyta</taxon>
        <taxon>Spermatophyta</taxon>
        <taxon>Magnoliopsida</taxon>
        <taxon>Liliopsida</taxon>
        <taxon>Poales</taxon>
        <taxon>Poaceae</taxon>
        <taxon>PACMAD clade</taxon>
        <taxon>Arundinoideae</taxon>
        <taxon>Arundineae</taxon>
        <taxon>Arundo</taxon>
    </lineage>
</organism>
<evidence type="ECO:0000313" key="1">
    <source>
        <dbReference type="EMBL" id="JAD58837.1"/>
    </source>
</evidence>
<reference evidence="1" key="1">
    <citation type="submission" date="2014-09" db="EMBL/GenBank/DDBJ databases">
        <authorList>
            <person name="Magalhaes I.L.F."/>
            <person name="Oliveira U."/>
            <person name="Santos F.R."/>
            <person name="Vidigal T.H.D.A."/>
            <person name="Brescovit A.D."/>
            <person name="Santos A.J."/>
        </authorList>
    </citation>
    <scope>NUCLEOTIDE SEQUENCE</scope>
    <source>
        <tissue evidence="1">Shoot tissue taken approximately 20 cm above the soil surface</tissue>
    </source>
</reference>